<gene>
    <name evidence="1" type="ORF">MQN93_00585</name>
</gene>
<evidence type="ECO:0000313" key="2">
    <source>
        <dbReference type="Proteomes" id="UP001165270"/>
    </source>
</evidence>
<comment type="caution">
    <text evidence="1">The sequence shown here is derived from an EMBL/GenBank/DDBJ whole genome shotgun (WGS) entry which is preliminary data.</text>
</comment>
<dbReference type="RefSeq" id="WP_242707826.1">
    <property type="nucleotide sequence ID" value="NZ_JALDAX010000001.1"/>
</dbReference>
<keyword evidence="2" id="KW-1185">Reference proteome</keyword>
<protein>
    <submittedName>
        <fullName evidence="1">Uncharacterized protein</fullName>
    </submittedName>
</protein>
<dbReference type="EMBL" id="JALDAX010000001">
    <property type="protein sequence ID" value="MCI3238210.1"/>
    <property type="molecule type" value="Genomic_DNA"/>
</dbReference>
<sequence>MSTKRDDGHTHTACACTWSGSALVRPCLVHYGELSQIDQRRVRAGLAIKLVGDKRRQS</sequence>
<proteinExistence type="predicted"/>
<dbReference type="Proteomes" id="UP001165270">
    <property type="component" value="Unassembled WGS sequence"/>
</dbReference>
<accession>A0ABS9X8E2</accession>
<evidence type="ECO:0000313" key="1">
    <source>
        <dbReference type="EMBL" id="MCI3238210.1"/>
    </source>
</evidence>
<reference evidence="1" key="1">
    <citation type="submission" date="2022-03" db="EMBL/GenBank/DDBJ databases">
        <title>Streptomyces 7R015 and 7R016 isolated from Barleria lupulina in Thailand.</title>
        <authorList>
            <person name="Kanchanasin P."/>
            <person name="Phongsopitanun W."/>
            <person name="Tanasupawat S."/>
        </authorList>
    </citation>
    <scope>NUCLEOTIDE SEQUENCE</scope>
    <source>
        <strain evidence="1">7R016</strain>
    </source>
</reference>
<organism evidence="1 2">
    <name type="scientific">Streptomyces spinosisporus</name>
    <dbReference type="NCBI Taxonomy" id="2927582"/>
    <lineage>
        <taxon>Bacteria</taxon>
        <taxon>Bacillati</taxon>
        <taxon>Actinomycetota</taxon>
        <taxon>Actinomycetes</taxon>
        <taxon>Kitasatosporales</taxon>
        <taxon>Streptomycetaceae</taxon>
        <taxon>Streptomyces</taxon>
    </lineage>
</organism>
<name>A0ABS9X8E2_9ACTN</name>